<sequence>MRFGARLAAAVAAHGPLCAGIDPHTPLLAAWGLPDDAAGVERFGRTVVEALAGHVAAVKPQAAFFERHGSRGVAALERVVADARAAGLLTIVDAKRGDIGSTMAGYADAFVGDSPLAGDAVTVSPYLGFGSLRPLLDLAARHGRGVFVLALTSNPEGAAVQHAVGADGRSVARSVAEAAAAENAGASPYGDVGLVVGATVGSAVADLGLDLAAVNGPLLAPGVGAQGGTGQDLRRVFGDARRLVLAASSREVLAAGPSPAALREAARRRADELSVALAG</sequence>
<name>A0ABV4GWJ4_9ACTN</name>
<evidence type="ECO:0000256" key="1">
    <source>
        <dbReference type="ARBA" id="ARBA00004861"/>
    </source>
</evidence>
<dbReference type="InterPro" id="IPR018089">
    <property type="entry name" value="OMPdecase_AS"/>
</dbReference>
<evidence type="ECO:0000256" key="3">
    <source>
        <dbReference type="ARBA" id="ARBA00022793"/>
    </source>
</evidence>
<evidence type="ECO:0000256" key="7">
    <source>
        <dbReference type="HAMAP-Rule" id="MF_01215"/>
    </source>
</evidence>
<proteinExistence type="inferred from homology"/>
<keyword evidence="5 7" id="KW-0456">Lyase</keyword>
<dbReference type="Gene3D" id="3.20.20.70">
    <property type="entry name" value="Aldolase class I"/>
    <property type="match status" value="1"/>
</dbReference>
<evidence type="ECO:0000256" key="2">
    <source>
        <dbReference type="ARBA" id="ARBA00008847"/>
    </source>
</evidence>
<dbReference type="CDD" id="cd04725">
    <property type="entry name" value="OMP_decarboxylase_like"/>
    <property type="match status" value="1"/>
</dbReference>
<dbReference type="PANTHER" id="PTHR43375:SF1">
    <property type="entry name" value="OROTIDINE 5'-PHOSPHATE DECARBOXYLASE"/>
    <property type="match status" value="1"/>
</dbReference>
<dbReference type="GO" id="GO:0004590">
    <property type="term" value="F:orotidine-5'-phosphate decarboxylase activity"/>
    <property type="evidence" value="ECO:0007669"/>
    <property type="project" value="UniProtKB-EC"/>
</dbReference>
<protein>
    <recommendedName>
        <fullName evidence="7">Orotidine 5'-phosphate decarboxylase</fullName>
        <ecNumber evidence="7">4.1.1.23</ecNumber>
    </recommendedName>
    <alternativeName>
        <fullName evidence="7">OMP decarboxylase</fullName>
        <shortName evidence="7">OMPDCase</shortName>
        <shortName evidence="7">OMPdecase</shortName>
    </alternativeName>
</protein>
<dbReference type="PANTHER" id="PTHR43375">
    <property type="entry name" value="OROTIDINE 5'-PHOSPHATE DECARBOXYLASE"/>
    <property type="match status" value="1"/>
</dbReference>
<organism evidence="9 10">
    <name type="scientific">Kineococcus halophytocola</name>
    <dbReference type="NCBI Taxonomy" id="3234027"/>
    <lineage>
        <taxon>Bacteria</taxon>
        <taxon>Bacillati</taxon>
        <taxon>Actinomycetota</taxon>
        <taxon>Actinomycetes</taxon>
        <taxon>Kineosporiales</taxon>
        <taxon>Kineosporiaceae</taxon>
        <taxon>Kineococcus</taxon>
    </lineage>
</organism>
<dbReference type="NCBIfam" id="TIGR02127">
    <property type="entry name" value="pyrF_sub2"/>
    <property type="match status" value="1"/>
</dbReference>
<reference evidence="9 10" key="1">
    <citation type="submission" date="2024-07" db="EMBL/GenBank/DDBJ databases">
        <authorList>
            <person name="Thanompreechachai J."/>
            <person name="Duangmal K."/>
        </authorList>
    </citation>
    <scope>NUCLEOTIDE SEQUENCE [LARGE SCALE GENOMIC DNA]</scope>
    <source>
        <strain evidence="9 10">LSe6-4</strain>
    </source>
</reference>
<dbReference type="HAMAP" id="MF_01215">
    <property type="entry name" value="OMPdecase_type2"/>
    <property type="match status" value="1"/>
</dbReference>
<comment type="catalytic activity">
    <reaction evidence="6 7">
        <text>orotidine 5'-phosphate + H(+) = UMP + CO2</text>
        <dbReference type="Rhea" id="RHEA:11596"/>
        <dbReference type="ChEBI" id="CHEBI:15378"/>
        <dbReference type="ChEBI" id="CHEBI:16526"/>
        <dbReference type="ChEBI" id="CHEBI:57538"/>
        <dbReference type="ChEBI" id="CHEBI:57865"/>
        <dbReference type="EC" id="4.1.1.23"/>
    </reaction>
</comment>
<dbReference type="InterPro" id="IPR011995">
    <property type="entry name" value="OMPdecase_type-2"/>
</dbReference>
<dbReference type="Proteomes" id="UP001565927">
    <property type="component" value="Unassembled WGS sequence"/>
</dbReference>
<comment type="similarity">
    <text evidence="2 7">Belongs to the OMP decarboxylase family. Type 2 subfamily.</text>
</comment>
<evidence type="ECO:0000256" key="5">
    <source>
        <dbReference type="ARBA" id="ARBA00023239"/>
    </source>
</evidence>
<keyword evidence="4 7" id="KW-0665">Pyrimidine biosynthesis</keyword>
<dbReference type="EMBL" id="JBGFTU010000002">
    <property type="protein sequence ID" value="MEZ0163677.1"/>
    <property type="molecule type" value="Genomic_DNA"/>
</dbReference>
<dbReference type="SUPFAM" id="SSF51366">
    <property type="entry name" value="Ribulose-phoshate binding barrel"/>
    <property type="match status" value="1"/>
</dbReference>
<evidence type="ECO:0000256" key="6">
    <source>
        <dbReference type="ARBA" id="ARBA00049157"/>
    </source>
</evidence>
<dbReference type="RefSeq" id="WP_370439927.1">
    <property type="nucleotide sequence ID" value="NZ_JBGFTU010000002.1"/>
</dbReference>
<dbReference type="SMART" id="SM00934">
    <property type="entry name" value="OMPdecase"/>
    <property type="match status" value="1"/>
</dbReference>
<dbReference type="PROSITE" id="PS00156">
    <property type="entry name" value="OMPDECASE"/>
    <property type="match status" value="1"/>
</dbReference>
<keyword evidence="10" id="KW-1185">Reference proteome</keyword>
<dbReference type="InterPro" id="IPR001754">
    <property type="entry name" value="OMPdeCOase_dom"/>
</dbReference>
<evidence type="ECO:0000313" key="10">
    <source>
        <dbReference type="Proteomes" id="UP001565927"/>
    </source>
</evidence>
<evidence type="ECO:0000256" key="4">
    <source>
        <dbReference type="ARBA" id="ARBA00022975"/>
    </source>
</evidence>
<feature type="domain" description="Orotidine 5'-phosphate decarboxylase" evidence="8">
    <location>
        <begin position="16"/>
        <end position="265"/>
    </location>
</feature>
<dbReference type="InterPro" id="IPR011060">
    <property type="entry name" value="RibuloseP-bd_barrel"/>
</dbReference>
<evidence type="ECO:0000259" key="8">
    <source>
        <dbReference type="SMART" id="SM00934"/>
    </source>
</evidence>
<dbReference type="EC" id="4.1.1.23" evidence="7"/>
<feature type="active site" description="Proton donor" evidence="7">
    <location>
        <position position="95"/>
    </location>
</feature>
<dbReference type="InterPro" id="IPR013785">
    <property type="entry name" value="Aldolase_TIM"/>
</dbReference>
<dbReference type="Pfam" id="PF00215">
    <property type="entry name" value="OMPdecase"/>
    <property type="match status" value="1"/>
</dbReference>
<accession>A0ABV4GWJ4</accession>
<comment type="caution">
    <text evidence="9">The sequence shown here is derived from an EMBL/GenBank/DDBJ whole genome shotgun (WGS) entry which is preliminary data.</text>
</comment>
<comment type="pathway">
    <text evidence="1 7">Pyrimidine metabolism; UMP biosynthesis via de novo pathway; UMP from orotate: step 2/2.</text>
</comment>
<gene>
    <name evidence="7 9" type="primary">pyrF</name>
    <name evidence="9" type="ORF">AB2L27_02725</name>
</gene>
<evidence type="ECO:0000313" key="9">
    <source>
        <dbReference type="EMBL" id="MEZ0163677.1"/>
    </source>
</evidence>
<keyword evidence="3 7" id="KW-0210">Decarboxylase</keyword>